<dbReference type="RefSeq" id="WP_105878574.1">
    <property type="nucleotide sequence ID" value="NZ_CP135761.1"/>
</dbReference>
<evidence type="ECO:0000313" key="2">
    <source>
        <dbReference type="Proteomes" id="UP000238532"/>
    </source>
</evidence>
<name>A0A2S9RQ76_HAEIF</name>
<protein>
    <recommendedName>
        <fullName evidence="3">Sulfate transport protein cysz</fullName>
    </recommendedName>
</protein>
<accession>A0A2S9RQ76</accession>
<organism evidence="1 2">
    <name type="scientific">Haemophilus influenzae</name>
    <dbReference type="NCBI Taxonomy" id="727"/>
    <lineage>
        <taxon>Bacteria</taxon>
        <taxon>Pseudomonadati</taxon>
        <taxon>Pseudomonadota</taxon>
        <taxon>Gammaproteobacteria</taxon>
        <taxon>Pasteurellales</taxon>
        <taxon>Pasteurellaceae</taxon>
        <taxon>Haemophilus</taxon>
    </lineage>
</organism>
<dbReference type="EMBL" id="NEBY01000184">
    <property type="protein sequence ID" value="PRJ62113.1"/>
    <property type="molecule type" value="Genomic_DNA"/>
</dbReference>
<proteinExistence type="predicted"/>
<reference evidence="1 2" key="1">
    <citation type="submission" date="2017-04" db="EMBL/GenBank/DDBJ databases">
        <title>Haemophilus influenzae in COPD genome sequencing project.</title>
        <authorList>
            <person name="Murphy T.F."/>
            <person name="Kong Y."/>
            <person name="Nadendla S."/>
            <person name="Tettelin H."/>
            <person name="Pettigrew M."/>
        </authorList>
    </citation>
    <scope>NUCLEOTIDE SEQUENCE [LARGE SCALE GENOMIC DNA]</scope>
    <source>
        <strain evidence="1 2">56P127H1</strain>
    </source>
</reference>
<dbReference type="Proteomes" id="UP000238532">
    <property type="component" value="Unassembled WGS sequence"/>
</dbReference>
<evidence type="ECO:0008006" key="3">
    <source>
        <dbReference type="Google" id="ProtNLM"/>
    </source>
</evidence>
<dbReference type="AlphaFoldDB" id="A0A2S9RQ76"/>
<gene>
    <name evidence="1" type="ORF">BV102_01186</name>
</gene>
<evidence type="ECO:0000313" key="1">
    <source>
        <dbReference type="EMBL" id="PRJ62113.1"/>
    </source>
</evidence>
<comment type="caution">
    <text evidence="1">The sequence shown here is derived from an EMBL/GenBank/DDBJ whole genome shotgun (WGS) entry which is preliminary data.</text>
</comment>
<sequence>MLQARKNKQLNKNNAVMLAYLEQVEKAVRRLNEMGLTVINVHFEKIKPTVRVMNNAVTEQLEKDQWAYVYHVGRDVGRYQEAQFTVEGIRVVWRKYLK</sequence>